<evidence type="ECO:0000313" key="8">
    <source>
        <dbReference type="Proteomes" id="UP001212803"/>
    </source>
</evidence>
<comment type="subcellular location">
    <subcellularLocation>
        <location evidence="1">Cell membrane</location>
        <topology evidence="1">Multi-pass membrane protein</topology>
    </subcellularLocation>
</comment>
<keyword evidence="2" id="KW-1003">Cell membrane</keyword>
<dbReference type="EMBL" id="CP115149">
    <property type="protein sequence ID" value="WBL37240.1"/>
    <property type="molecule type" value="Genomic_DNA"/>
</dbReference>
<keyword evidence="8" id="KW-1185">Reference proteome</keyword>
<name>A0ABY7MAZ1_9CHLR</name>
<feature type="transmembrane region" description="Helical" evidence="6">
    <location>
        <begin position="107"/>
        <end position="125"/>
    </location>
</feature>
<evidence type="ECO:0000313" key="7">
    <source>
        <dbReference type="EMBL" id="WBL37240.1"/>
    </source>
</evidence>
<feature type="transmembrane region" description="Helical" evidence="6">
    <location>
        <begin position="275"/>
        <end position="298"/>
    </location>
</feature>
<dbReference type="InterPro" id="IPR003841">
    <property type="entry name" value="Na/Pi_transpt"/>
</dbReference>
<feature type="transmembrane region" description="Helical" evidence="6">
    <location>
        <begin position="6"/>
        <end position="27"/>
    </location>
</feature>
<evidence type="ECO:0000256" key="2">
    <source>
        <dbReference type="ARBA" id="ARBA00022475"/>
    </source>
</evidence>
<evidence type="ECO:0000256" key="3">
    <source>
        <dbReference type="ARBA" id="ARBA00022692"/>
    </source>
</evidence>
<proteinExistence type="predicted"/>
<accession>A0ABY7MAZ1</accession>
<dbReference type="PANTHER" id="PTHR10010">
    <property type="entry name" value="SOLUTE CARRIER FAMILY 34 SODIUM PHOSPHATE , MEMBER 2-RELATED"/>
    <property type="match status" value="1"/>
</dbReference>
<reference evidence="7 8" key="1">
    <citation type="journal article" date="2023" name="ISME J.">
        <title>Thermophilic Dehalococcoidia with unusual traits shed light on an unexpected past.</title>
        <authorList>
            <person name="Palmer M."/>
            <person name="Covington J.K."/>
            <person name="Zhou E.M."/>
            <person name="Thomas S.C."/>
            <person name="Habib N."/>
            <person name="Seymour C.O."/>
            <person name="Lai D."/>
            <person name="Johnston J."/>
            <person name="Hashimi A."/>
            <person name="Jiao J.Y."/>
            <person name="Muok A.R."/>
            <person name="Liu L."/>
            <person name="Xian W.D."/>
            <person name="Zhi X.Y."/>
            <person name="Li M.M."/>
            <person name="Silva L.P."/>
            <person name="Bowen B.P."/>
            <person name="Louie K."/>
            <person name="Briegel A."/>
            <person name="Pett-Ridge J."/>
            <person name="Weber P.K."/>
            <person name="Tocheva E.I."/>
            <person name="Woyke T."/>
            <person name="Northen T.R."/>
            <person name="Mayali X."/>
            <person name="Li W.J."/>
            <person name="Hedlund B.P."/>
        </authorList>
    </citation>
    <scope>NUCLEOTIDE SEQUENCE [LARGE SCALE GENOMIC DNA]</scope>
    <source>
        <strain evidence="7 8">YIM 72310</strain>
    </source>
</reference>
<evidence type="ECO:0000256" key="1">
    <source>
        <dbReference type="ARBA" id="ARBA00004651"/>
    </source>
</evidence>
<keyword evidence="4 6" id="KW-1133">Transmembrane helix</keyword>
<dbReference type="Proteomes" id="UP001212803">
    <property type="component" value="Chromosome"/>
</dbReference>
<evidence type="ECO:0000256" key="6">
    <source>
        <dbReference type="SAM" id="Phobius"/>
    </source>
</evidence>
<feature type="transmembrane region" description="Helical" evidence="6">
    <location>
        <begin position="64"/>
        <end position="87"/>
    </location>
</feature>
<gene>
    <name evidence="7" type="ORF">O0235_06635</name>
</gene>
<feature type="transmembrane region" description="Helical" evidence="6">
    <location>
        <begin position="245"/>
        <end position="263"/>
    </location>
</feature>
<evidence type="ECO:0000256" key="4">
    <source>
        <dbReference type="ARBA" id="ARBA00022989"/>
    </source>
</evidence>
<keyword evidence="3 6" id="KW-0812">Transmembrane</keyword>
<feature type="transmembrane region" description="Helical" evidence="6">
    <location>
        <begin position="132"/>
        <end position="150"/>
    </location>
</feature>
<feature type="transmembrane region" description="Helical" evidence="6">
    <location>
        <begin position="170"/>
        <end position="187"/>
    </location>
</feature>
<dbReference type="NCBIfam" id="NF037997">
    <property type="entry name" value="Na_Pi_symport"/>
    <property type="match status" value="1"/>
</dbReference>
<evidence type="ECO:0000256" key="5">
    <source>
        <dbReference type="ARBA" id="ARBA00023136"/>
    </source>
</evidence>
<protein>
    <submittedName>
        <fullName evidence="7">Na/Pi symporter</fullName>
    </submittedName>
</protein>
<dbReference type="RefSeq" id="WP_270057753.1">
    <property type="nucleotide sequence ID" value="NZ_CP115149.1"/>
</dbReference>
<dbReference type="PANTHER" id="PTHR10010:SF46">
    <property type="entry name" value="SODIUM-DEPENDENT PHOSPHATE TRANSPORT PROTEIN 2B"/>
    <property type="match status" value="1"/>
</dbReference>
<keyword evidence="5 6" id="KW-0472">Membrane</keyword>
<dbReference type="Pfam" id="PF02690">
    <property type="entry name" value="Na_Pi_cotrans"/>
    <property type="match status" value="2"/>
</dbReference>
<sequence>MVLEVLGGVGIFLVGMLLLTEGLKTAAGSALRELLKRFTGNRFTAVASGAAVTALVQSSSATTLMTIGFVSAGLLSFQGAVGVIFGANLGTTSTGWIVSTIGLKVRVAEWTMPFIGLGALAWLLFDGRRAAAGMALAGFGLIFVGIGTLQDGMAGLAERIDPGSFGGASLGGRLLLVGVGIVMTVVMQSSSAAMATTLAAVDAGAVTLEEAAALAIGQNVGTTVKAGLAAIGATTAAKRTAVAHVLFNAITGAVAFAALPAFVELSADAADDGDPAVALAAFHTFFNLAGVLLLLPVIGPFSRLVARLVPERGPQLLADLDAAVAEVPDVGLDAARRAAGRIGGALLEAAAGLAEGKPAPHAAEAAAAIEPLTRFVERIEPGDPAARQRYVALLHAVDHLHRLAMLAEHPPAVPAAQAFRRRGPRFAAAARALAGALADPEALRQALPAAEAEAAAYARWREERRRELIERAAERREPNVADALAGELRGLRRWFSRPRPAEEGAPAPPAPRPPLVERLDAMLWMARVLFHGWRLGAHLEAAATGERAAPAPAEPG</sequence>
<organism evidence="7 8">
    <name type="scientific">Tepidiforma flava</name>
    <dbReference type="NCBI Taxonomy" id="3004094"/>
    <lineage>
        <taxon>Bacteria</taxon>
        <taxon>Bacillati</taxon>
        <taxon>Chloroflexota</taxon>
        <taxon>Tepidiformia</taxon>
        <taxon>Tepidiformales</taxon>
        <taxon>Tepidiformaceae</taxon>
        <taxon>Tepidiforma</taxon>
    </lineage>
</organism>